<protein>
    <submittedName>
        <fullName evidence="3">Kinesin heavy chain-like isoform X1</fullName>
    </submittedName>
</protein>
<name>A0AAJ8DKG3_LATCA</name>
<reference evidence="3" key="1">
    <citation type="submission" date="2025-08" db="UniProtKB">
        <authorList>
            <consortium name="RefSeq"/>
        </authorList>
    </citation>
    <scope>IDENTIFICATION</scope>
    <source>
        <tissue evidence="3">Brain</tissue>
    </source>
</reference>
<accession>A0AAJ8DKG3</accession>
<keyword evidence="1" id="KW-0175">Coiled coil</keyword>
<organism evidence="2 3">
    <name type="scientific">Lates calcarifer</name>
    <name type="common">Barramundi</name>
    <name type="synonym">Holocentrus calcarifer</name>
    <dbReference type="NCBI Taxonomy" id="8187"/>
    <lineage>
        <taxon>Eukaryota</taxon>
        <taxon>Metazoa</taxon>
        <taxon>Chordata</taxon>
        <taxon>Craniata</taxon>
        <taxon>Vertebrata</taxon>
        <taxon>Euteleostomi</taxon>
        <taxon>Actinopterygii</taxon>
        <taxon>Neopterygii</taxon>
        <taxon>Teleostei</taxon>
        <taxon>Neoteleostei</taxon>
        <taxon>Acanthomorphata</taxon>
        <taxon>Carangaria</taxon>
        <taxon>Carangaria incertae sedis</taxon>
        <taxon>Centropomidae</taxon>
        <taxon>Lates</taxon>
    </lineage>
</organism>
<evidence type="ECO:0000313" key="2">
    <source>
        <dbReference type="Proteomes" id="UP000694890"/>
    </source>
</evidence>
<dbReference type="KEGG" id="lcf:108892823"/>
<evidence type="ECO:0000256" key="1">
    <source>
        <dbReference type="SAM" id="Coils"/>
    </source>
</evidence>
<evidence type="ECO:0000313" key="3">
    <source>
        <dbReference type="RefSeq" id="XP_050921943.1"/>
    </source>
</evidence>
<dbReference type="Proteomes" id="UP000694890">
    <property type="component" value="Linkage group LG7_2"/>
</dbReference>
<dbReference type="GeneID" id="108892823"/>
<proteinExistence type="predicted"/>
<dbReference type="AlphaFoldDB" id="A0AAJ8DKG3"/>
<dbReference type="RefSeq" id="XP_050921943.1">
    <property type="nucleotide sequence ID" value="XM_051065986.1"/>
</dbReference>
<feature type="coiled-coil region" evidence="1">
    <location>
        <begin position="9"/>
        <end position="36"/>
    </location>
</feature>
<sequence length="317" mass="36090">MDCEEGLGNIAQKQKISFLENNLEQLTKVHKQAKELQTLHNLRKLFVLDLTTRVKKSAEMDCEEGLGNIAQKQKISFLENNLEQLTKVHKQAKELQTLHNLRKLFVLDLTTRVKKSAEMDCEEGLGNIAQKQKISFLENNLEQLTKVHKQAKELQTLHNLRKLFVLDLTTRVKKSAEMDCEEGLGNIAQKQKISFLENNLEQLTKVHKQGPSCNMARVSYLPHNQPSLGSTGRSCSDWRSDSTSCSYSHNSSGWKCLFLHRDEAVCELPGGLCPGLNNSFIVQRFSDRGRSGDTCRKYREKHTKHNDQYTVTCSSTV</sequence>
<gene>
    <name evidence="3" type="primary">LOC108892823</name>
</gene>
<feature type="coiled-coil region" evidence="1">
    <location>
        <begin position="68"/>
        <end position="95"/>
    </location>
</feature>
<feature type="coiled-coil region" evidence="1">
    <location>
        <begin position="127"/>
        <end position="154"/>
    </location>
</feature>